<evidence type="ECO:0000313" key="3">
    <source>
        <dbReference type="EMBL" id="RHJ23515.1"/>
    </source>
</evidence>
<dbReference type="Proteomes" id="UP000283727">
    <property type="component" value="Unassembled WGS sequence"/>
</dbReference>
<sequence>MIHHFQRPRKLGPEERMGKFSCGVPFIDKWAAQRALSSAQHGTAVAYVSFTASGEPAGFYTLSAYSVLRARSASGALGSRALIVEPYDDKARAFYAHFGFQPIPGTTSMYLRLV</sequence>
<evidence type="ECO:0000313" key="4">
    <source>
        <dbReference type="Proteomes" id="UP000283727"/>
    </source>
</evidence>
<dbReference type="Gene3D" id="3.40.630.30">
    <property type="match status" value="1"/>
</dbReference>
<dbReference type="EMBL" id="QRLR01000003">
    <property type="protein sequence ID" value="RHJ23515.1"/>
    <property type="molecule type" value="Genomic_DNA"/>
</dbReference>
<comment type="caution">
    <text evidence="3">The sequence shown here is derived from an EMBL/GenBank/DDBJ whole genome shotgun (WGS) entry which is preliminary data.</text>
</comment>
<evidence type="ECO:0000256" key="2">
    <source>
        <dbReference type="ARBA" id="ARBA00023315"/>
    </source>
</evidence>
<dbReference type="AlphaFoldDB" id="A0A415C5M9"/>
<evidence type="ECO:0000256" key="1">
    <source>
        <dbReference type="ARBA" id="ARBA00022679"/>
    </source>
</evidence>
<dbReference type="GO" id="GO:0016746">
    <property type="term" value="F:acyltransferase activity"/>
    <property type="evidence" value="ECO:0007669"/>
    <property type="project" value="UniProtKB-KW"/>
</dbReference>
<proteinExistence type="predicted"/>
<dbReference type="PANTHER" id="PTHR36449:SF1">
    <property type="entry name" value="ACETYLTRANSFERASE"/>
    <property type="match status" value="1"/>
</dbReference>
<protein>
    <submittedName>
        <fullName evidence="3">Acetyltransferase</fullName>
    </submittedName>
</protein>
<gene>
    <name evidence="3" type="ORF">DW137_06355</name>
</gene>
<dbReference type="PANTHER" id="PTHR36449">
    <property type="entry name" value="ACETYLTRANSFERASE-RELATED"/>
    <property type="match status" value="1"/>
</dbReference>
<reference evidence="3 4" key="1">
    <citation type="submission" date="2018-08" db="EMBL/GenBank/DDBJ databases">
        <title>A genome reference for cultivated species of the human gut microbiota.</title>
        <authorList>
            <person name="Zou Y."/>
            <person name="Xue W."/>
            <person name="Luo G."/>
        </authorList>
    </citation>
    <scope>NUCLEOTIDE SEQUENCE [LARGE SCALE GENOMIC DNA]</scope>
    <source>
        <strain evidence="3 4">AM12-10</strain>
    </source>
</reference>
<accession>A0A415C5M9</accession>
<keyword evidence="1 3" id="KW-0808">Transferase</keyword>
<keyword evidence="2" id="KW-0012">Acyltransferase</keyword>
<organism evidence="3 4">
    <name type="scientific">Bifidobacterium bifidum</name>
    <dbReference type="NCBI Taxonomy" id="1681"/>
    <lineage>
        <taxon>Bacteria</taxon>
        <taxon>Bacillati</taxon>
        <taxon>Actinomycetota</taxon>
        <taxon>Actinomycetes</taxon>
        <taxon>Bifidobacteriales</taxon>
        <taxon>Bifidobacteriaceae</taxon>
        <taxon>Bifidobacterium</taxon>
    </lineage>
</organism>
<name>A0A415C5M9_BIFBI</name>